<evidence type="ECO:0000259" key="1">
    <source>
        <dbReference type="Pfam" id="PF12697"/>
    </source>
</evidence>
<dbReference type="Gene3D" id="3.40.50.1820">
    <property type="entry name" value="alpha/beta hydrolase"/>
    <property type="match status" value="1"/>
</dbReference>
<feature type="domain" description="AB hydrolase-1" evidence="1">
    <location>
        <begin position="59"/>
        <end position="306"/>
    </location>
</feature>
<organism evidence="2 3">
    <name type="scientific">Sorangium cellulosum</name>
    <name type="common">Polyangium cellulosum</name>
    <dbReference type="NCBI Taxonomy" id="56"/>
    <lineage>
        <taxon>Bacteria</taxon>
        <taxon>Pseudomonadati</taxon>
        <taxon>Myxococcota</taxon>
        <taxon>Polyangia</taxon>
        <taxon>Polyangiales</taxon>
        <taxon>Polyangiaceae</taxon>
        <taxon>Sorangium</taxon>
    </lineage>
</organism>
<reference evidence="2 3" key="1">
    <citation type="submission" date="2014-02" db="EMBL/GenBank/DDBJ databases">
        <title>The small core and large imbalanced accessory genome model reveals a collaborative survival strategy of Sorangium cellulosum strains in nature.</title>
        <authorList>
            <person name="Han K."/>
            <person name="Peng R."/>
            <person name="Blom J."/>
            <person name="Li Y.-Z."/>
        </authorList>
    </citation>
    <scope>NUCLEOTIDE SEQUENCE [LARGE SCALE GENOMIC DNA]</scope>
    <source>
        <strain evidence="2 3">So0007-03</strain>
    </source>
</reference>
<dbReference type="AlphaFoldDB" id="A0A150TVP1"/>
<dbReference type="Proteomes" id="UP000075502">
    <property type="component" value="Unassembled WGS sequence"/>
</dbReference>
<name>A0A150TVP1_SORCE</name>
<accession>A0A150TVP1</accession>
<dbReference type="InterPro" id="IPR000073">
    <property type="entry name" value="AB_hydrolase_1"/>
</dbReference>
<protein>
    <recommendedName>
        <fullName evidence="1">AB hydrolase-1 domain-containing protein</fullName>
    </recommendedName>
</protein>
<proteinExistence type="predicted"/>
<dbReference type="Pfam" id="PF12697">
    <property type="entry name" value="Abhydrolase_6"/>
    <property type="match status" value="1"/>
</dbReference>
<comment type="caution">
    <text evidence="2">The sequence shown here is derived from an EMBL/GenBank/DDBJ whole genome shotgun (WGS) entry which is preliminary data.</text>
</comment>
<gene>
    <name evidence="2" type="ORF">BE21_22950</name>
</gene>
<evidence type="ECO:0000313" key="2">
    <source>
        <dbReference type="EMBL" id="KYG08568.1"/>
    </source>
</evidence>
<dbReference type="InterPro" id="IPR029058">
    <property type="entry name" value="AB_hydrolase_fold"/>
</dbReference>
<dbReference type="EMBL" id="JEME01000946">
    <property type="protein sequence ID" value="KYG08568.1"/>
    <property type="molecule type" value="Genomic_DNA"/>
</dbReference>
<sequence length="315" mass="34256">MGNNLERVVGVLNGLLGDHLQRTSNGLATAMQLVRDGRRLPLARAFPATAAARATPRVVVLVHGLMSTEEIWTMPDGETYGSRLARDLGYTPFYVRYNSGLRVSENGEALDVLLEQLVCASAVAVEELVLIGHSMGGLVARSAAHAASDKPRRWLPLVKRAFYLGTPHLGAPLERFGNAVTWALASIGNPYTKLIADIVNLRSGGMKDLGYANLRREDWEGAGALLQNRRHPVPLLPHIRHHLIAGALTADPRLSLLFGDAMVSLRSATGRAVAEDRCSPFPQAHARIMPSLGHLRLAHDPDVYAQIRAWCEEAV</sequence>
<dbReference type="SUPFAM" id="SSF53474">
    <property type="entry name" value="alpha/beta-Hydrolases"/>
    <property type="match status" value="1"/>
</dbReference>
<evidence type="ECO:0000313" key="3">
    <source>
        <dbReference type="Proteomes" id="UP000075502"/>
    </source>
</evidence>